<dbReference type="AlphaFoldDB" id="A0A382SC43"/>
<sequence>MVKMKGWIIGNGPSKDEWDYRNLDGIIYGCNSLYKDCFENDWLCDYLVVCDPWYQFEVIASEYPLRGKCLFFNYHPVPYMSAGLHAEMLDPSVVMNKTLDAGYDQYEHNPQHKATAEGWLYYATSAEDYEGAVERGSTIEYWAPNRQYVCWVPEGSLIEGLTSDILKVTTIQEKEKLSPPAGAWALEHALLNDAIDTIEVIGFDALAGVYSTTSNWTAKDHDNKQYGT</sequence>
<reference evidence="1" key="1">
    <citation type="submission" date="2018-05" db="EMBL/GenBank/DDBJ databases">
        <authorList>
            <person name="Lanie J.A."/>
            <person name="Ng W.-L."/>
            <person name="Kazmierczak K.M."/>
            <person name="Andrzejewski T.M."/>
            <person name="Davidsen T.M."/>
            <person name="Wayne K.J."/>
            <person name="Tettelin H."/>
            <person name="Glass J.I."/>
            <person name="Rusch D."/>
            <person name="Podicherti R."/>
            <person name="Tsui H.-C.T."/>
            <person name="Winkler M.E."/>
        </authorList>
    </citation>
    <scope>NUCLEOTIDE SEQUENCE</scope>
</reference>
<gene>
    <name evidence="1" type="ORF">METZ01_LOCUS359651</name>
</gene>
<name>A0A382SC43_9ZZZZ</name>
<organism evidence="1">
    <name type="scientific">marine metagenome</name>
    <dbReference type="NCBI Taxonomy" id="408172"/>
    <lineage>
        <taxon>unclassified sequences</taxon>
        <taxon>metagenomes</taxon>
        <taxon>ecological metagenomes</taxon>
    </lineage>
</organism>
<accession>A0A382SC43</accession>
<protein>
    <submittedName>
        <fullName evidence="1">Uncharacterized protein</fullName>
    </submittedName>
</protein>
<proteinExistence type="predicted"/>
<dbReference type="EMBL" id="UINC01127584">
    <property type="protein sequence ID" value="SVD06797.1"/>
    <property type="molecule type" value="Genomic_DNA"/>
</dbReference>
<evidence type="ECO:0000313" key="1">
    <source>
        <dbReference type="EMBL" id="SVD06797.1"/>
    </source>
</evidence>
<feature type="non-terminal residue" evidence="1">
    <location>
        <position position="228"/>
    </location>
</feature>